<keyword evidence="3" id="KW-1185">Reference proteome</keyword>
<sequence length="104" mass="11527">MSHASGPRWASPEHEYLVDSRAMENRTSGVKEGRHRALRARGGRVESTGVIALAPRMDVVNVPRSSFRSLRGTGITTCAEQQQRQQYRYSPLHMCQELCAAAAS</sequence>
<dbReference type="Proteomes" id="UP001642720">
    <property type="component" value="Unassembled WGS sequence"/>
</dbReference>
<evidence type="ECO:0000313" key="2">
    <source>
        <dbReference type="EMBL" id="TFB05730.1"/>
    </source>
</evidence>
<dbReference type="GeneID" id="300573345"/>
<evidence type="ECO:0000313" key="3">
    <source>
        <dbReference type="Proteomes" id="UP001642720"/>
    </source>
</evidence>
<feature type="region of interest" description="Disordered" evidence="1">
    <location>
        <begin position="20"/>
        <end position="41"/>
    </location>
</feature>
<evidence type="ECO:0000256" key="1">
    <source>
        <dbReference type="SAM" id="MobiDB-lite"/>
    </source>
</evidence>
<dbReference type="EMBL" id="PPTA01000002">
    <property type="protein sequence ID" value="TFB05730.1"/>
    <property type="molecule type" value="Genomic_DNA"/>
</dbReference>
<dbReference type="RefSeq" id="XP_073561931.1">
    <property type="nucleotide sequence ID" value="XM_073698895.1"/>
</dbReference>
<accession>A0ABY2HEG0</accession>
<name>A0ABY2HEG0_9HYPO</name>
<feature type="compositionally biased region" description="Basic and acidic residues" evidence="1">
    <location>
        <begin position="20"/>
        <end position="32"/>
    </location>
</feature>
<comment type="caution">
    <text evidence="2">The sequence shown here is derived from an EMBL/GenBank/DDBJ whole genome shotgun (WGS) entry which is preliminary data.</text>
</comment>
<reference evidence="2 3" key="1">
    <citation type="submission" date="2018-01" db="EMBL/GenBank/DDBJ databases">
        <title>Genome characterization of the sugarcane-associated fungus Trichoderma ghanense CCMA-1212 and their application in lignocelulose bioconversion.</title>
        <authorList>
            <person name="Steindorff A.S."/>
            <person name="Mendes T.D."/>
            <person name="Vilela E.S.D."/>
            <person name="Rodrigues D.S."/>
            <person name="Formighieri E.F."/>
            <person name="Melo I.S."/>
            <person name="Favaro L.C.L."/>
        </authorList>
    </citation>
    <scope>NUCLEOTIDE SEQUENCE [LARGE SCALE GENOMIC DNA]</scope>
    <source>
        <strain evidence="2 3">CCMA-1212</strain>
    </source>
</reference>
<gene>
    <name evidence="2" type="ORF">CCMA1212_001471</name>
</gene>
<organism evidence="2 3">
    <name type="scientific">Trichoderma ghanense</name>
    <dbReference type="NCBI Taxonomy" id="65468"/>
    <lineage>
        <taxon>Eukaryota</taxon>
        <taxon>Fungi</taxon>
        <taxon>Dikarya</taxon>
        <taxon>Ascomycota</taxon>
        <taxon>Pezizomycotina</taxon>
        <taxon>Sordariomycetes</taxon>
        <taxon>Hypocreomycetidae</taxon>
        <taxon>Hypocreales</taxon>
        <taxon>Hypocreaceae</taxon>
        <taxon>Trichoderma</taxon>
    </lineage>
</organism>
<protein>
    <submittedName>
        <fullName evidence="2">Uncharacterized protein</fullName>
    </submittedName>
</protein>
<proteinExistence type="predicted"/>